<feature type="domain" description="Outer membrane protein beta-barrel" evidence="2">
    <location>
        <begin position="21"/>
        <end position="198"/>
    </location>
</feature>
<accession>A0AA48KNT7</accession>
<organism evidence="3 4">
    <name type="scientific">Flagellimonas marinaquae</name>
    <dbReference type="NCBI Taxonomy" id="254955"/>
    <lineage>
        <taxon>Bacteria</taxon>
        <taxon>Pseudomonadati</taxon>
        <taxon>Bacteroidota</taxon>
        <taxon>Flavobacteriia</taxon>
        <taxon>Flavobacteriales</taxon>
        <taxon>Flavobacteriaceae</taxon>
        <taxon>Flagellimonas</taxon>
    </lineage>
</organism>
<gene>
    <name evidence="3" type="ORF">MACH07_13270</name>
</gene>
<keyword evidence="4" id="KW-1185">Reference proteome</keyword>
<proteinExistence type="predicted"/>
<evidence type="ECO:0000313" key="4">
    <source>
        <dbReference type="Proteomes" id="UP001330184"/>
    </source>
</evidence>
<evidence type="ECO:0000313" key="3">
    <source>
        <dbReference type="EMBL" id="BDW92495.1"/>
    </source>
</evidence>
<dbReference type="RefSeq" id="WP_338197645.1">
    <property type="nucleotide sequence ID" value="NZ_AP027268.1"/>
</dbReference>
<evidence type="ECO:0000256" key="1">
    <source>
        <dbReference type="SAM" id="SignalP"/>
    </source>
</evidence>
<feature type="chain" id="PRO_5046767208" description="Outer membrane protein beta-barrel domain-containing protein" evidence="1">
    <location>
        <begin position="22"/>
        <end position="222"/>
    </location>
</feature>
<dbReference type="InterPro" id="IPR025665">
    <property type="entry name" value="Beta-barrel_OMP_2"/>
</dbReference>
<sequence>MKKSVSVVAIVLLASSLFVNAQERNFGVIGGLNYANIRGDRTDFTNNSWRTAYHLGVFSNISLNDKMALEPRILFSSKGYNDEIDFGEFQSQNGELPLTQRHVKYANRNSYLSVPLLFKYKLVDNLSLDLGPEIAFLLYSKDVITKVDGEGYFTKGDVPQEGSGDFFLDYGAMAGVTFYFATNASIQLNYFHGLSNLDRKITIIDSTQNNSVFQLSLGYLIF</sequence>
<dbReference type="AlphaFoldDB" id="A0AA48KNT7"/>
<name>A0AA48KNT7_9FLAO</name>
<dbReference type="Proteomes" id="UP001330184">
    <property type="component" value="Chromosome"/>
</dbReference>
<dbReference type="Pfam" id="PF13568">
    <property type="entry name" value="OMP_b-brl_2"/>
    <property type="match status" value="1"/>
</dbReference>
<reference evidence="3 4" key="1">
    <citation type="submission" date="2023-01" db="EMBL/GenBank/DDBJ databases">
        <title>Complete genome sequence of Muricauda aquimarina strain IFOP_LL357.</title>
        <authorList>
            <person name="Gajardo G."/>
            <person name="Ueki S."/>
            <person name="Maruyama F."/>
        </authorList>
    </citation>
    <scope>NUCLEOTIDE SEQUENCE [LARGE SCALE GENOMIC DNA]</scope>
    <source>
        <strain evidence="3 4">IFOP_LL357</strain>
    </source>
</reference>
<evidence type="ECO:0000259" key="2">
    <source>
        <dbReference type="Pfam" id="PF13568"/>
    </source>
</evidence>
<feature type="signal peptide" evidence="1">
    <location>
        <begin position="1"/>
        <end position="21"/>
    </location>
</feature>
<dbReference type="EMBL" id="AP027268">
    <property type="protein sequence ID" value="BDW92495.1"/>
    <property type="molecule type" value="Genomic_DNA"/>
</dbReference>
<protein>
    <recommendedName>
        <fullName evidence="2">Outer membrane protein beta-barrel domain-containing protein</fullName>
    </recommendedName>
</protein>
<keyword evidence="1" id="KW-0732">Signal</keyword>